<organism evidence="3 4">
    <name type="scientific">Tuber borchii</name>
    <name type="common">White truffle</name>
    <dbReference type="NCBI Taxonomy" id="42251"/>
    <lineage>
        <taxon>Eukaryota</taxon>
        <taxon>Fungi</taxon>
        <taxon>Dikarya</taxon>
        <taxon>Ascomycota</taxon>
        <taxon>Pezizomycotina</taxon>
        <taxon>Pezizomycetes</taxon>
        <taxon>Pezizales</taxon>
        <taxon>Tuberaceae</taxon>
        <taxon>Tuber</taxon>
    </lineage>
</organism>
<dbReference type="Proteomes" id="UP000244722">
    <property type="component" value="Unassembled WGS sequence"/>
</dbReference>
<evidence type="ECO:0000313" key="3">
    <source>
        <dbReference type="EMBL" id="PUU77983.1"/>
    </source>
</evidence>
<dbReference type="EMBL" id="NESQ01000133">
    <property type="protein sequence ID" value="PUU77983.1"/>
    <property type="molecule type" value="Genomic_DNA"/>
</dbReference>
<dbReference type="InterPro" id="IPR046623">
    <property type="entry name" value="DUF6536"/>
</dbReference>
<proteinExistence type="predicted"/>
<gene>
    <name evidence="3" type="ORF">B9Z19DRAFT_1127463</name>
</gene>
<dbReference type="PANTHER" id="PTHR35395:SF1">
    <property type="entry name" value="DUF6536 DOMAIN-CONTAINING PROTEIN"/>
    <property type="match status" value="1"/>
</dbReference>
<dbReference type="AlphaFoldDB" id="A0A2T6ZR91"/>
<feature type="transmembrane region" description="Helical" evidence="1">
    <location>
        <begin position="259"/>
        <end position="283"/>
    </location>
</feature>
<dbReference type="Pfam" id="PF20163">
    <property type="entry name" value="DUF6536"/>
    <property type="match status" value="1"/>
</dbReference>
<evidence type="ECO:0000259" key="2">
    <source>
        <dbReference type="Pfam" id="PF20163"/>
    </source>
</evidence>
<comment type="caution">
    <text evidence="3">The sequence shown here is derived from an EMBL/GenBank/DDBJ whole genome shotgun (WGS) entry which is preliminary data.</text>
</comment>
<feature type="transmembrane region" description="Helical" evidence="1">
    <location>
        <begin position="141"/>
        <end position="158"/>
    </location>
</feature>
<keyword evidence="4" id="KW-1185">Reference proteome</keyword>
<protein>
    <recommendedName>
        <fullName evidence="2">DUF6536 domain-containing protein</fullName>
    </recommendedName>
</protein>
<dbReference type="STRING" id="42251.A0A2T6ZR91"/>
<name>A0A2T6ZR91_TUBBO</name>
<keyword evidence="1" id="KW-0812">Transmembrane</keyword>
<evidence type="ECO:0000256" key="1">
    <source>
        <dbReference type="SAM" id="Phobius"/>
    </source>
</evidence>
<accession>A0A2T6ZR91</accession>
<dbReference type="OrthoDB" id="5429634at2759"/>
<feature type="transmembrane region" description="Helical" evidence="1">
    <location>
        <begin position="92"/>
        <end position="114"/>
    </location>
</feature>
<sequence length="366" mass="41538">MEGFIGTAITEERKAKAHRMSKIGSSEFEIVDPDLIDPDLITSDELTRDDWDDLATILQNLKPFRRLTLQLQGSGTQANHANPVWYTSWHTGILVCATSVIVVLLINVGLTVYATTNPGYEMERGIGTFVRNLFRIKPERALLWIAIGFTSIPLHFLYNSVVYNSLSANDFLVTVVTKDHFEPGAFSNLSMVSWFLPSLNATTGEGYRYLDDMELFKSMLEGHNASTHRYEDLTPSEAQEVEISGCKSERAAEKCKVQFSLGIMIAIICCNLVKACSMIMAVVRSREPTLVTLGDAVDSFLRAPDPTTMGICYADRRFIEEEWRRGWKTGPRYWKQKGVQRWWTSVSNVVYRETALYRDPARPWHE</sequence>
<reference evidence="3 4" key="1">
    <citation type="submission" date="2017-04" db="EMBL/GenBank/DDBJ databases">
        <title>Draft genome sequence of Tuber borchii Vittad., a whitish edible truffle.</title>
        <authorList>
            <consortium name="DOE Joint Genome Institute"/>
            <person name="Murat C."/>
            <person name="Kuo A."/>
            <person name="Barry K.W."/>
            <person name="Clum A."/>
            <person name="Dockter R.B."/>
            <person name="Fauchery L."/>
            <person name="Iotti M."/>
            <person name="Kohler A."/>
            <person name="Labutti K."/>
            <person name="Lindquist E.A."/>
            <person name="Lipzen A."/>
            <person name="Ohm R.A."/>
            <person name="Wang M."/>
            <person name="Grigoriev I.V."/>
            <person name="Zambonelli A."/>
            <person name="Martin F.M."/>
        </authorList>
    </citation>
    <scope>NUCLEOTIDE SEQUENCE [LARGE SCALE GENOMIC DNA]</scope>
    <source>
        <strain evidence="3 4">Tbo3840</strain>
    </source>
</reference>
<dbReference type="PANTHER" id="PTHR35395">
    <property type="entry name" value="DUF6536 DOMAIN-CONTAINING PROTEIN"/>
    <property type="match status" value="1"/>
</dbReference>
<feature type="domain" description="DUF6536" evidence="2">
    <location>
        <begin position="129"/>
        <end position="180"/>
    </location>
</feature>
<keyword evidence="1" id="KW-0472">Membrane</keyword>
<evidence type="ECO:0000313" key="4">
    <source>
        <dbReference type="Proteomes" id="UP000244722"/>
    </source>
</evidence>
<keyword evidence="1" id="KW-1133">Transmembrane helix</keyword>